<proteinExistence type="predicted"/>
<organism evidence="2 3">
    <name type="scientific">Stylosanthes scabra</name>
    <dbReference type="NCBI Taxonomy" id="79078"/>
    <lineage>
        <taxon>Eukaryota</taxon>
        <taxon>Viridiplantae</taxon>
        <taxon>Streptophyta</taxon>
        <taxon>Embryophyta</taxon>
        <taxon>Tracheophyta</taxon>
        <taxon>Spermatophyta</taxon>
        <taxon>Magnoliopsida</taxon>
        <taxon>eudicotyledons</taxon>
        <taxon>Gunneridae</taxon>
        <taxon>Pentapetalae</taxon>
        <taxon>rosids</taxon>
        <taxon>fabids</taxon>
        <taxon>Fabales</taxon>
        <taxon>Fabaceae</taxon>
        <taxon>Papilionoideae</taxon>
        <taxon>50 kb inversion clade</taxon>
        <taxon>dalbergioids sensu lato</taxon>
        <taxon>Dalbergieae</taxon>
        <taxon>Pterocarpus clade</taxon>
        <taxon>Stylosanthes</taxon>
    </lineage>
</organism>
<keyword evidence="3" id="KW-1185">Reference proteome</keyword>
<feature type="coiled-coil region" evidence="1">
    <location>
        <begin position="114"/>
        <end position="166"/>
    </location>
</feature>
<dbReference type="InterPro" id="IPR043424">
    <property type="entry name" value="BLT-like"/>
</dbReference>
<keyword evidence="1" id="KW-0175">Coiled coil</keyword>
<evidence type="ECO:0000256" key="1">
    <source>
        <dbReference type="SAM" id="Coils"/>
    </source>
</evidence>
<accession>A0ABU6XGW4</accession>
<evidence type="ECO:0000313" key="2">
    <source>
        <dbReference type="EMBL" id="MED6196406.1"/>
    </source>
</evidence>
<evidence type="ECO:0000313" key="3">
    <source>
        <dbReference type="Proteomes" id="UP001341840"/>
    </source>
</evidence>
<dbReference type="PANTHER" id="PTHR31071">
    <property type="entry name" value="GB|AAF24581.1"/>
    <property type="match status" value="1"/>
</dbReference>
<name>A0ABU6XGW4_9FABA</name>
<sequence length="364" mass="41722">MASNTFFPTRKHRNFRRGILLSNNNKQSGYTNSPVNLGRGFPNNDDVTARKLAAAFWQLRSSYAVASSNIPELLSPMQHLKRSKEDATKWDPAIPRPFNLQDTELLVGDRDSIVTILVEELHQAQRSIAKLKAAHKSSKKRVEQFLENMEEEKLSWKHKLARETRRMRMESIDVKLAHKLAEANLSAKKFMLRYEKEKKERELIEQVCNELATQIGAKNEGLMSDSSKIYKKMILEEKYNDDDEKVHLSHKQIASFDHKNKNYVLDKPNRPSSDHNSAFKTSVSCSTRNCDDLNKREGGGRVSGEGKSIVVSSMKKNPHVTREIKGCVEWPRGIPKASTSKVIPLEERIRTQKSQIQNILRSKR</sequence>
<protein>
    <submittedName>
        <fullName evidence="2">Uncharacterized protein</fullName>
    </submittedName>
</protein>
<dbReference type="EMBL" id="JASCZI010211748">
    <property type="protein sequence ID" value="MED6196406.1"/>
    <property type="molecule type" value="Genomic_DNA"/>
</dbReference>
<dbReference type="PANTHER" id="PTHR31071:SF14">
    <property type="entry name" value="BZIP DOMAIN-CONTAINING PROTEIN"/>
    <property type="match status" value="1"/>
</dbReference>
<reference evidence="2 3" key="1">
    <citation type="journal article" date="2023" name="Plants (Basel)">
        <title>Bridging the Gap: Combining Genomics and Transcriptomics Approaches to Understand Stylosanthes scabra, an Orphan Legume from the Brazilian Caatinga.</title>
        <authorList>
            <person name="Ferreira-Neto J.R.C."/>
            <person name="da Silva M.D."/>
            <person name="Binneck E."/>
            <person name="de Melo N.F."/>
            <person name="da Silva R.H."/>
            <person name="de Melo A.L.T.M."/>
            <person name="Pandolfi V."/>
            <person name="Bustamante F.O."/>
            <person name="Brasileiro-Vidal A.C."/>
            <person name="Benko-Iseppon A.M."/>
        </authorList>
    </citation>
    <scope>NUCLEOTIDE SEQUENCE [LARGE SCALE GENOMIC DNA]</scope>
    <source>
        <tissue evidence="2">Leaves</tissue>
    </source>
</reference>
<dbReference type="Proteomes" id="UP001341840">
    <property type="component" value="Unassembled WGS sequence"/>
</dbReference>
<gene>
    <name evidence="2" type="ORF">PIB30_047155</name>
</gene>
<comment type="caution">
    <text evidence="2">The sequence shown here is derived from an EMBL/GenBank/DDBJ whole genome shotgun (WGS) entry which is preliminary data.</text>
</comment>